<dbReference type="InterPro" id="IPR016035">
    <property type="entry name" value="Acyl_Trfase/lysoPLipase"/>
</dbReference>
<keyword evidence="2" id="KW-1185">Reference proteome</keyword>
<protein>
    <recommendedName>
        <fullName evidence="3">Patatin-like phospholipase</fullName>
    </recommendedName>
</protein>
<sequence length="582" mass="62620">MKKIRTVSFKKNVFPQFRNLALLFATLLFSISCDELTSDVKSKKNPEQIIEVETSPPDNIHVAFAGGGWRAHTAHTAWTQSLLENNGNKLENVFQHVQSIGSNSGGSWFSTMLVYSPKFVTNIETIPLNNWGNTMHGGWLGGQQNLFNKASFLDFGPYCSTVSGEAYTGCVLTYYAGKHIKWEEAIKSLVFKDYPLGSLTLNGTRQKWATDKSLLIASTMLTNNVVLNAAGGLSGIGYNQYYQACLHGAASTNGKHGGSCSNGVVPDVTPVTFSSINSPNLNLKSPPFFPELGTGKSISLSYSQVADHPNTVPATIKTDIRSDQVQVLHAAAASSAALGFAASKNISGGWDRSYAADNLALNFSLQNGIAQYNVADDGTSVSNLATTQRVSLADGGPTDNSGVAQLMSFLQLNNKDTNFNIVAFDNVQGPPFVPGENGAAVGSDIASLLGMDLCLDGKFCTGFNCDGVCVGVPELQIFESAPIENALTWSYPKQPSKYKNTPRLLYTKYKVTTTANSALGIKAGSTGYLHAFTCYYPDADTSPTNNKESFEAYQEMMKFINTGLKVNNNEGLLFLEKALGIK</sequence>
<dbReference type="EMBL" id="FZNY01000002">
    <property type="protein sequence ID" value="SNR76880.1"/>
    <property type="molecule type" value="Genomic_DNA"/>
</dbReference>
<dbReference type="Gene3D" id="3.40.1090.10">
    <property type="entry name" value="Cytosolic phospholipase A2 catalytic domain"/>
    <property type="match status" value="1"/>
</dbReference>
<reference evidence="1 2" key="1">
    <citation type="submission" date="2017-06" db="EMBL/GenBank/DDBJ databases">
        <authorList>
            <person name="Kim H.J."/>
            <person name="Triplett B.A."/>
        </authorList>
    </citation>
    <scope>NUCLEOTIDE SEQUENCE [LARGE SCALE GENOMIC DNA]</scope>
    <source>
        <strain evidence="1 2">DSM 25597</strain>
    </source>
</reference>
<evidence type="ECO:0008006" key="3">
    <source>
        <dbReference type="Google" id="ProtNLM"/>
    </source>
</evidence>
<dbReference type="PROSITE" id="PS51257">
    <property type="entry name" value="PROKAR_LIPOPROTEIN"/>
    <property type="match status" value="1"/>
</dbReference>
<dbReference type="RefSeq" id="WP_089371250.1">
    <property type="nucleotide sequence ID" value="NZ_BMEP01000001.1"/>
</dbReference>
<evidence type="ECO:0000313" key="2">
    <source>
        <dbReference type="Proteomes" id="UP000198379"/>
    </source>
</evidence>
<dbReference type="SUPFAM" id="SSF52151">
    <property type="entry name" value="FabD/lysophospholipase-like"/>
    <property type="match status" value="1"/>
</dbReference>
<name>A0A238Z0I4_9FLAO</name>
<accession>A0A238Z0I4</accession>
<evidence type="ECO:0000313" key="1">
    <source>
        <dbReference type="EMBL" id="SNR76880.1"/>
    </source>
</evidence>
<proteinExistence type="predicted"/>
<organism evidence="1 2">
    <name type="scientific">Dokdonia pacifica</name>
    <dbReference type="NCBI Taxonomy" id="1627892"/>
    <lineage>
        <taxon>Bacteria</taxon>
        <taxon>Pseudomonadati</taxon>
        <taxon>Bacteroidota</taxon>
        <taxon>Flavobacteriia</taxon>
        <taxon>Flavobacteriales</taxon>
        <taxon>Flavobacteriaceae</taxon>
        <taxon>Dokdonia</taxon>
    </lineage>
</organism>
<gene>
    <name evidence="1" type="ORF">SAMN06265376_102513</name>
</gene>
<dbReference type="Proteomes" id="UP000198379">
    <property type="component" value="Unassembled WGS sequence"/>
</dbReference>
<dbReference type="AlphaFoldDB" id="A0A238Z0I4"/>